<sequence>MITVSVVVTARNAQAHLRECLDSALGLPAGDGPALEILGIDNASTDGTGAILDEYADRCPIKVLHLPRRLPTGAARDAGAALAHGSYLLFLSGQDALVPGALRSLTDRLEEAAEPDVLVFDHVVPRWWNPAIPSRDTGLLGSPSPVAFSLADRPRLLRTTATLSNRLLRTAFYLEHRDLFTQDALEEILPALGSLLAADRLAVLDSVCVRRRAGTRPAPEALAEYPNLFTQYDALMDLLDSRPDADQFRPAVFSHMVNRYLRALASSEMPERARADFFHRASERFTRFLPSTYRRPAGLSGIRHSLLEHDRYTGYRALRTANRRRRAVRDLVTGARHLTGEMAREGYYREQLLFPLADDLAVFSAYWDRAVTCNPAAISAKLTELAPHIRQVWVLRRTDAALVPTGADHVVPGTRRYFQVLARAKYLVSNVNFPDFVVKRPGQVHVMTHHGTPLKRMGTDQLAFPAISGGEDYDALLERCGRWDFSVSANGHSTETWEHAYPVPVPFTSLDYGYPRNDVYCTATAEDVRRIRERLGIRPGRTALLYAPTHRDYEAGWTPRLDFERLAGRLGDDFVLLVRGHYYYSGGPSQLERLHRRGVVVDVSGYASVEELALASDALITDYSSLMFDYANLDRPLVVYADDWETYAVTRGVYFDLMEHPPGPVARTEDDVAEVFVSGRWRGPESNERRAAFRRRFCQFDDGHAAERVVRHVFLGIPGTPPVVPIEHRTPAPAPAADRTPPDQTPPAVPLASLG</sequence>
<evidence type="ECO:0000256" key="7">
    <source>
        <dbReference type="SAM" id="MobiDB-lite"/>
    </source>
</evidence>
<dbReference type="CDD" id="cd00761">
    <property type="entry name" value="Glyco_tranf_GTA_type"/>
    <property type="match status" value="1"/>
</dbReference>
<evidence type="ECO:0000256" key="6">
    <source>
        <dbReference type="ARBA" id="ARBA00023136"/>
    </source>
</evidence>
<evidence type="ECO:0000256" key="5">
    <source>
        <dbReference type="ARBA" id="ARBA00022944"/>
    </source>
</evidence>
<dbReference type="InterPro" id="IPR007554">
    <property type="entry name" value="Glycerophosphate_synth"/>
</dbReference>
<gene>
    <name evidence="9" type="ORF">GCM10012280_35090</name>
</gene>
<evidence type="ECO:0000256" key="1">
    <source>
        <dbReference type="ARBA" id="ARBA00004202"/>
    </source>
</evidence>
<feature type="region of interest" description="Disordered" evidence="7">
    <location>
        <begin position="726"/>
        <end position="755"/>
    </location>
</feature>
<reference evidence="9" key="1">
    <citation type="journal article" date="2014" name="Int. J. Syst. Evol. Microbiol.">
        <title>Complete genome sequence of Corynebacterium casei LMG S-19264T (=DSM 44701T), isolated from a smear-ripened cheese.</title>
        <authorList>
            <consortium name="US DOE Joint Genome Institute (JGI-PGF)"/>
            <person name="Walter F."/>
            <person name="Albersmeier A."/>
            <person name="Kalinowski J."/>
            <person name="Ruckert C."/>
        </authorList>
    </citation>
    <scope>NUCLEOTIDE SEQUENCE</scope>
    <source>
        <strain evidence="9">CGMCC 4.7201</strain>
    </source>
</reference>
<dbReference type="EMBL" id="BMMS01000014">
    <property type="protein sequence ID" value="GGO90174.1"/>
    <property type="molecule type" value="Genomic_DNA"/>
</dbReference>
<dbReference type="InterPro" id="IPR051612">
    <property type="entry name" value="Teichoic_Acid_Biosynth"/>
</dbReference>
<protein>
    <submittedName>
        <fullName evidence="9">Transferase</fullName>
    </submittedName>
</protein>
<dbReference type="InterPro" id="IPR043149">
    <property type="entry name" value="TagF_N"/>
</dbReference>
<keyword evidence="10" id="KW-1185">Reference proteome</keyword>
<evidence type="ECO:0000256" key="4">
    <source>
        <dbReference type="ARBA" id="ARBA00022679"/>
    </source>
</evidence>
<evidence type="ECO:0000259" key="8">
    <source>
        <dbReference type="Pfam" id="PF00535"/>
    </source>
</evidence>
<accession>A0A918DYA9</accession>
<dbReference type="GO" id="GO:0019350">
    <property type="term" value="P:teichoic acid biosynthetic process"/>
    <property type="evidence" value="ECO:0007669"/>
    <property type="project" value="UniProtKB-KW"/>
</dbReference>
<name>A0A918DYA9_9ACTN</name>
<evidence type="ECO:0000313" key="9">
    <source>
        <dbReference type="EMBL" id="GGO90174.1"/>
    </source>
</evidence>
<evidence type="ECO:0000256" key="2">
    <source>
        <dbReference type="ARBA" id="ARBA00010488"/>
    </source>
</evidence>
<dbReference type="SUPFAM" id="SSF53756">
    <property type="entry name" value="UDP-Glycosyltransferase/glycogen phosphorylase"/>
    <property type="match status" value="1"/>
</dbReference>
<feature type="domain" description="Glycosyltransferase 2-like" evidence="8">
    <location>
        <begin position="5"/>
        <end position="112"/>
    </location>
</feature>
<dbReference type="Proteomes" id="UP000641932">
    <property type="component" value="Unassembled WGS sequence"/>
</dbReference>
<dbReference type="GO" id="GO:0047355">
    <property type="term" value="F:CDP-glycerol glycerophosphotransferase activity"/>
    <property type="evidence" value="ECO:0007669"/>
    <property type="project" value="InterPro"/>
</dbReference>
<comment type="caution">
    <text evidence="9">The sequence shown here is derived from an EMBL/GenBank/DDBJ whole genome shotgun (WGS) entry which is preliminary data.</text>
</comment>
<organism evidence="9 10">
    <name type="scientific">Wenjunlia tyrosinilytica</name>
    <dbReference type="NCBI Taxonomy" id="1544741"/>
    <lineage>
        <taxon>Bacteria</taxon>
        <taxon>Bacillati</taxon>
        <taxon>Actinomycetota</taxon>
        <taxon>Actinomycetes</taxon>
        <taxon>Kitasatosporales</taxon>
        <taxon>Streptomycetaceae</taxon>
        <taxon>Wenjunlia</taxon>
    </lineage>
</organism>
<dbReference type="Gene3D" id="3.90.550.10">
    <property type="entry name" value="Spore Coat Polysaccharide Biosynthesis Protein SpsA, Chain A"/>
    <property type="match status" value="1"/>
</dbReference>
<dbReference type="InterPro" id="IPR043148">
    <property type="entry name" value="TagF_C"/>
</dbReference>
<dbReference type="RefSeq" id="WP_189132627.1">
    <property type="nucleotide sequence ID" value="NZ_BMMS01000014.1"/>
</dbReference>
<comment type="subcellular location">
    <subcellularLocation>
        <location evidence="1">Cell membrane</location>
        <topology evidence="1">Peripheral membrane protein</topology>
    </subcellularLocation>
</comment>
<dbReference type="GO" id="GO:0005886">
    <property type="term" value="C:plasma membrane"/>
    <property type="evidence" value="ECO:0007669"/>
    <property type="project" value="UniProtKB-SubCell"/>
</dbReference>
<evidence type="ECO:0000313" key="10">
    <source>
        <dbReference type="Proteomes" id="UP000641932"/>
    </source>
</evidence>
<dbReference type="Pfam" id="PF00535">
    <property type="entry name" value="Glycos_transf_2"/>
    <property type="match status" value="1"/>
</dbReference>
<keyword evidence="4 9" id="KW-0808">Transferase</keyword>
<dbReference type="PANTHER" id="PTHR37316:SF3">
    <property type="entry name" value="TEICHOIC ACID GLYCEROL-PHOSPHATE TRANSFERASE"/>
    <property type="match status" value="1"/>
</dbReference>
<dbReference type="Pfam" id="PF04464">
    <property type="entry name" value="Glyphos_transf"/>
    <property type="match status" value="1"/>
</dbReference>
<dbReference type="PANTHER" id="PTHR37316">
    <property type="entry name" value="TEICHOIC ACID GLYCEROL-PHOSPHATE PRIMASE"/>
    <property type="match status" value="1"/>
</dbReference>
<reference evidence="9" key="2">
    <citation type="submission" date="2020-09" db="EMBL/GenBank/DDBJ databases">
        <authorList>
            <person name="Sun Q."/>
            <person name="Zhou Y."/>
        </authorList>
    </citation>
    <scope>NUCLEOTIDE SEQUENCE</scope>
    <source>
        <strain evidence="9">CGMCC 4.7201</strain>
    </source>
</reference>
<dbReference type="Gene3D" id="3.40.50.12580">
    <property type="match status" value="1"/>
</dbReference>
<dbReference type="SUPFAM" id="SSF53448">
    <property type="entry name" value="Nucleotide-diphospho-sugar transferases"/>
    <property type="match status" value="1"/>
</dbReference>
<keyword evidence="3" id="KW-1003">Cell membrane</keyword>
<keyword evidence="6" id="KW-0472">Membrane</keyword>
<dbReference type="InterPro" id="IPR029044">
    <property type="entry name" value="Nucleotide-diphossugar_trans"/>
</dbReference>
<proteinExistence type="inferred from homology"/>
<dbReference type="FunFam" id="3.40.50.12580:FF:000001">
    <property type="entry name" value="Glycosyl transferase"/>
    <property type="match status" value="1"/>
</dbReference>
<keyword evidence="5" id="KW-0777">Teichoic acid biosynthesis</keyword>
<dbReference type="AlphaFoldDB" id="A0A918DYA9"/>
<dbReference type="InterPro" id="IPR001173">
    <property type="entry name" value="Glyco_trans_2-like"/>
</dbReference>
<evidence type="ECO:0000256" key="3">
    <source>
        <dbReference type="ARBA" id="ARBA00022475"/>
    </source>
</evidence>
<dbReference type="Gene3D" id="3.40.50.11820">
    <property type="match status" value="1"/>
</dbReference>
<comment type="similarity">
    <text evidence="2">Belongs to the CDP-glycerol glycerophosphotransferase family.</text>
</comment>